<dbReference type="GO" id="GO:0004416">
    <property type="term" value="F:hydroxyacylglutathione hydrolase activity"/>
    <property type="evidence" value="ECO:0007669"/>
    <property type="project" value="UniProtKB-UniRule"/>
</dbReference>
<dbReference type="PIRSF" id="PIRSF005457">
    <property type="entry name" value="Glx"/>
    <property type="match status" value="1"/>
</dbReference>
<protein>
    <recommendedName>
        <fullName evidence="7">Hydroxyacylglutathione hydrolase</fullName>
        <ecNumber evidence="7">3.1.2.6</ecNumber>
    </recommendedName>
    <alternativeName>
        <fullName evidence="7">Glyoxalase II</fullName>
        <shortName evidence="7">Glx II</shortName>
    </alternativeName>
</protein>
<evidence type="ECO:0000313" key="10">
    <source>
        <dbReference type="Proteomes" id="UP000317550"/>
    </source>
</evidence>
<dbReference type="CDD" id="cd07723">
    <property type="entry name" value="hydroxyacylglutathione_hydrolase_MBL-fold"/>
    <property type="match status" value="1"/>
</dbReference>
<dbReference type="KEGG" id="cari:FNU76_14880"/>
<dbReference type="EC" id="3.1.2.6" evidence="7"/>
<evidence type="ECO:0000256" key="2">
    <source>
        <dbReference type="ARBA" id="ARBA00004963"/>
    </source>
</evidence>
<dbReference type="PANTHER" id="PTHR43705:SF1">
    <property type="entry name" value="HYDROXYACYLGLUTATHIONE HYDROLASE GLOB"/>
    <property type="match status" value="1"/>
</dbReference>
<feature type="binding site" evidence="7">
    <location>
        <position position="56"/>
    </location>
    <ligand>
        <name>Zn(2+)</name>
        <dbReference type="ChEBI" id="CHEBI:29105"/>
        <label>2</label>
    </ligand>
</feature>
<proteinExistence type="inferred from homology"/>
<comment type="cofactor">
    <cofactor evidence="7">
        <name>Zn(2+)</name>
        <dbReference type="ChEBI" id="CHEBI:29105"/>
    </cofactor>
    <text evidence="7">Binds 2 Zn(2+) ions per subunit.</text>
</comment>
<dbReference type="InterPro" id="IPR032282">
    <property type="entry name" value="HAGH_C"/>
</dbReference>
<dbReference type="Gene3D" id="3.60.15.10">
    <property type="entry name" value="Ribonuclease Z/Hydroxyacylglutathione hydrolase-like"/>
    <property type="match status" value="1"/>
</dbReference>
<feature type="binding site" evidence="7">
    <location>
        <position position="125"/>
    </location>
    <ligand>
        <name>Zn(2+)</name>
        <dbReference type="ChEBI" id="CHEBI:29105"/>
        <label>2</label>
    </ligand>
</feature>
<dbReference type="PROSITE" id="PS00743">
    <property type="entry name" value="BETA_LACTAMASE_B_1"/>
    <property type="match status" value="1"/>
</dbReference>
<dbReference type="OrthoDB" id="9788263at2"/>
<dbReference type="GO" id="GO:0008270">
    <property type="term" value="F:zinc ion binding"/>
    <property type="evidence" value="ECO:0007669"/>
    <property type="project" value="InterPro"/>
</dbReference>
<dbReference type="HAMAP" id="MF_01374">
    <property type="entry name" value="Glyoxalase_2"/>
    <property type="match status" value="1"/>
</dbReference>
<evidence type="ECO:0000256" key="4">
    <source>
        <dbReference type="ARBA" id="ARBA00022723"/>
    </source>
</evidence>
<evidence type="ECO:0000259" key="8">
    <source>
        <dbReference type="SMART" id="SM00849"/>
    </source>
</evidence>
<keyword evidence="6 7" id="KW-0862">Zinc</keyword>
<dbReference type="PANTHER" id="PTHR43705">
    <property type="entry name" value="HYDROXYACYLGLUTATHIONE HYDROLASE"/>
    <property type="match status" value="1"/>
</dbReference>
<evidence type="ECO:0000256" key="5">
    <source>
        <dbReference type="ARBA" id="ARBA00022801"/>
    </source>
</evidence>
<dbReference type="SMART" id="SM00849">
    <property type="entry name" value="Lactamase_B"/>
    <property type="match status" value="1"/>
</dbReference>
<dbReference type="AlphaFoldDB" id="A0A516SME4"/>
<accession>A0A516SME4</accession>
<dbReference type="NCBIfam" id="TIGR03413">
    <property type="entry name" value="GSH_gloB"/>
    <property type="match status" value="1"/>
</dbReference>
<dbReference type="GO" id="GO:0017001">
    <property type="term" value="P:antibiotic catabolic process"/>
    <property type="evidence" value="ECO:0007669"/>
    <property type="project" value="InterPro"/>
</dbReference>
<dbReference type="SUPFAM" id="SSF56281">
    <property type="entry name" value="Metallo-hydrolase/oxidoreductase"/>
    <property type="match status" value="1"/>
</dbReference>
<dbReference type="InterPro" id="IPR017782">
    <property type="entry name" value="Hydroxyacylglutathione_Hdrlase"/>
</dbReference>
<gene>
    <name evidence="7 9" type="primary">gloB</name>
    <name evidence="9" type="ORF">FNU76_14880</name>
</gene>
<dbReference type="InterPro" id="IPR001279">
    <property type="entry name" value="Metallo-B-lactamas"/>
</dbReference>
<feature type="binding site" evidence="7">
    <location>
        <position position="108"/>
    </location>
    <ligand>
        <name>Zn(2+)</name>
        <dbReference type="ChEBI" id="CHEBI:29105"/>
        <label>1</label>
    </ligand>
</feature>
<comment type="pathway">
    <text evidence="2 7">Secondary metabolite metabolism; methylglyoxal degradation; (R)-lactate from methylglyoxal: step 2/2.</text>
</comment>
<feature type="binding site" evidence="7">
    <location>
        <position position="52"/>
    </location>
    <ligand>
        <name>Zn(2+)</name>
        <dbReference type="ChEBI" id="CHEBI:29105"/>
        <label>1</label>
    </ligand>
</feature>
<comment type="subunit">
    <text evidence="7">Monomer.</text>
</comment>
<keyword evidence="5 7" id="KW-0378">Hydrolase</keyword>
<feature type="domain" description="Metallo-beta-lactamase" evidence="8">
    <location>
        <begin position="11"/>
        <end position="163"/>
    </location>
</feature>
<evidence type="ECO:0000256" key="3">
    <source>
        <dbReference type="ARBA" id="ARBA00006759"/>
    </source>
</evidence>
<feature type="binding site" evidence="7">
    <location>
        <position position="54"/>
    </location>
    <ligand>
        <name>Zn(2+)</name>
        <dbReference type="ChEBI" id="CHEBI:29105"/>
        <label>1</label>
    </ligand>
</feature>
<comment type="function">
    <text evidence="7">Thiolesterase that catalyzes the hydrolysis of S-D-lactoyl-glutathione to form glutathione and D-lactic acid.</text>
</comment>
<dbReference type="EMBL" id="CP041730">
    <property type="protein sequence ID" value="QDQ29332.1"/>
    <property type="molecule type" value="Genomic_DNA"/>
</dbReference>
<keyword evidence="4 7" id="KW-0479">Metal-binding</keyword>
<feature type="binding site" evidence="7">
    <location>
        <position position="57"/>
    </location>
    <ligand>
        <name>Zn(2+)</name>
        <dbReference type="ChEBI" id="CHEBI:29105"/>
        <label>2</label>
    </ligand>
</feature>
<dbReference type="GO" id="GO:0008800">
    <property type="term" value="F:beta-lactamase activity"/>
    <property type="evidence" value="ECO:0007669"/>
    <property type="project" value="InterPro"/>
</dbReference>
<dbReference type="InterPro" id="IPR050110">
    <property type="entry name" value="Glyoxalase_II_hydrolase"/>
</dbReference>
<evidence type="ECO:0000256" key="1">
    <source>
        <dbReference type="ARBA" id="ARBA00001623"/>
    </source>
</evidence>
<sequence length="252" mass="27097">MAILPVPILKDNYVWLLHQHGLAVVVDPGEAAPVAARLAQLNLRLAAILITHHHGDHTGGLAGLRAAFGCPVFGPPTVTGVDRPVAEGDRVALDDIQLRFDVMAVPGHTLDHLAYFGHGALFCGDTLFACGCGRLFEGSPAQMQASLARLAALPGDTLLCCTHEYTLANERFARAVEPHNAALLARMEHDEACRSRGEPTLPGNLACEAATNPFLRWSEPAVIAAARLHGALDDSPRQVFTALRRWKDDFRA</sequence>
<name>A0A516SME4_9NEIS</name>
<comment type="catalytic activity">
    <reaction evidence="1 7">
        <text>an S-(2-hydroxyacyl)glutathione + H2O = a 2-hydroxy carboxylate + glutathione + H(+)</text>
        <dbReference type="Rhea" id="RHEA:21864"/>
        <dbReference type="ChEBI" id="CHEBI:15377"/>
        <dbReference type="ChEBI" id="CHEBI:15378"/>
        <dbReference type="ChEBI" id="CHEBI:57925"/>
        <dbReference type="ChEBI" id="CHEBI:58896"/>
        <dbReference type="ChEBI" id="CHEBI:71261"/>
        <dbReference type="EC" id="3.1.2.6"/>
    </reaction>
</comment>
<feature type="binding site" evidence="7">
    <location>
        <position position="163"/>
    </location>
    <ligand>
        <name>Zn(2+)</name>
        <dbReference type="ChEBI" id="CHEBI:29105"/>
        <label>2</label>
    </ligand>
</feature>
<dbReference type="Pfam" id="PF16123">
    <property type="entry name" value="HAGH_C"/>
    <property type="match status" value="1"/>
</dbReference>
<dbReference type="Proteomes" id="UP000317550">
    <property type="component" value="Chromosome"/>
</dbReference>
<dbReference type="InterPro" id="IPR036866">
    <property type="entry name" value="RibonucZ/Hydroxyglut_hydro"/>
</dbReference>
<comment type="similarity">
    <text evidence="3 7">Belongs to the metallo-beta-lactamase superfamily. Glyoxalase II family.</text>
</comment>
<evidence type="ECO:0000313" key="9">
    <source>
        <dbReference type="EMBL" id="QDQ29332.1"/>
    </source>
</evidence>
<organism evidence="9 10">
    <name type="scientific">Chitinimonas arctica</name>
    <dbReference type="NCBI Taxonomy" id="2594795"/>
    <lineage>
        <taxon>Bacteria</taxon>
        <taxon>Pseudomonadati</taxon>
        <taxon>Pseudomonadota</taxon>
        <taxon>Betaproteobacteria</taxon>
        <taxon>Neisseriales</taxon>
        <taxon>Chitinibacteraceae</taxon>
        <taxon>Chitinimonas</taxon>
    </lineage>
</organism>
<feature type="binding site" evidence="7">
    <location>
        <position position="125"/>
    </location>
    <ligand>
        <name>Zn(2+)</name>
        <dbReference type="ChEBI" id="CHEBI:29105"/>
        <label>1</label>
    </ligand>
</feature>
<reference evidence="10" key="1">
    <citation type="submission" date="2019-07" db="EMBL/GenBank/DDBJ databases">
        <title>Chitinimonas sp. nov., isolated from Ny-Alesund, arctica soil.</title>
        <authorList>
            <person name="Xu Q."/>
            <person name="Peng F."/>
        </authorList>
    </citation>
    <scope>NUCLEOTIDE SEQUENCE [LARGE SCALE GENOMIC DNA]</scope>
    <source>
        <strain evidence="10">R3-44</strain>
    </source>
</reference>
<dbReference type="InterPro" id="IPR035680">
    <property type="entry name" value="Clx_II_MBL"/>
</dbReference>
<evidence type="ECO:0000256" key="7">
    <source>
        <dbReference type="HAMAP-Rule" id="MF_01374"/>
    </source>
</evidence>
<evidence type="ECO:0000256" key="6">
    <source>
        <dbReference type="ARBA" id="ARBA00022833"/>
    </source>
</evidence>
<dbReference type="UniPathway" id="UPA00619">
    <property type="reaction ID" value="UER00676"/>
</dbReference>
<dbReference type="Pfam" id="PF00753">
    <property type="entry name" value="Lactamase_B"/>
    <property type="match status" value="2"/>
</dbReference>
<keyword evidence="10" id="KW-1185">Reference proteome</keyword>
<dbReference type="GO" id="GO:0019243">
    <property type="term" value="P:methylglyoxal catabolic process to D-lactate via S-lactoyl-glutathione"/>
    <property type="evidence" value="ECO:0007669"/>
    <property type="project" value="UniProtKB-UniRule"/>
</dbReference>
<dbReference type="InterPro" id="IPR001018">
    <property type="entry name" value="Beta-lactamase_class-B_CS"/>
</dbReference>